<evidence type="ECO:0000256" key="6">
    <source>
        <dbReference type="ARBA" id="ARBA00022764"/>
    </source>
</evidence>
<dbReference type="AlphaFoldDB" id="A0A512L7J1"/>
<comment type="caution">
    <text evidence="12">The sequence shown here is derived from an EMBL/GenBank/DDBJ whole genome shotgun (WGS) entry which is preliminary data.</text>
</comment>
<protein>
    <recommendedName>
        <fullName evidence="9">N-acetylmuramoyl-L-alanine amidase AmiC</fullName>
        <ecNumber evidence="4">3.5.1.28</ecNumber>
    </recommendedName>
</protein>
<dbReference type="GO" id="GO:0030288">
    <property type="term" value="C:outer membrane-bounded periplasmic space"/>
    <property type="evidence" value="ECO:0007669"/>
    <property type="project" value="TreeGrafter"/>
</dbReference>
<dbReference type="SUPFAM" id="SSF53187">
    <property type="entry name" value="Zn-dependent exopeptidases"/>
    <property type="match status" value="1"/>
</dbReference>
<feature type="region of interest" description="Disordered" evidence="10">
    <location>
        <begin position="133"/>
        <end position="171"/>
    </location>
</feature>
<keyword evidence="5" id="KW-0732">Signal</keyword>
<evidence type="ECO:0000256" key="2">
    <source>
        <dbReference type="ARBA" id="ARBA00004418"/>
    </source>
</evidence>
<feature type="compositionally biased region" description="Basic and acidic residues" evidence="10">
    <location>
        <begin position="157"/>
        <end position="171"/>
    </location>
</feature>
<dbReference type="Proteomes" id="UP000321337">
    <property type="component" value="Unassembled WGS sequence"/>
</dbReference>
<evidence type="ECO:0000256" key="8">
    <source>
        <dbReference type="ARBA" id="ARBA00023316"/>
    </source>
</evidence>
<evidence type="ECO:0000256" key="5">
    <source>
        <dbReference type="ARBA" id="ARBA00022729"/>
    </source>
</evidence>
<evidence type="ECO:0000256" key="3">
    <source>
        <dbReference type="ARBA" id="ARBA00010860"/>
    </source>
</evidence>
<evidence type="ECO:0000256" key="10">
    <source>
        <dbReference type="SAM" id="MobiDB-lite"/>
    </source>
</evidence>
<dbReference type="FunFam" id="3.40.630.40:FF:000001">
    <property type="entry name" value="N-acetylmuramoyl-L-alanine amidase"/>
    <property type="match status" value="1"/>
</dbReference>
<dbReference type="GO" id="GO:0071555">
    <property type="term" value="P:cell wall organization"/>
    <property type="evidence" value="ECO:0007669"/>
    <property type="project" value="UniProtKB-KW"/>
</dbReference>
<dbReference type="Pfam" id="PF01520">
    <property type="entry name" value="Amidase_3"/>
    <property type="match status" value="1"/>
</dbReference>
<evidence type="ECO:0000256" key="1">
    <source>
        <dbReference type="ARBA" id="ARBA00001561"/>
    </source>
</evidence>
<keyword evidence="13" id="KW-1185">Reference proteome</keyword>
<name>A0A512L7J1_9PROT</name>
<dbReference type="Pfam" id="PF11741">
    <property type="entry name" value="AMIN"/>
    <property type="match status" value="1"/>
</dbReference>
<feature type="domain" description="MurNAc-LAA" evidence="11">
    <location>
        <begin position="242"/>
        <end position="397"/>
    </location>
</feature>
<evidence type="ECO:0000313" key="13">
    <source>
        <dbReference type="Proteomes" id="UP000321337"/>
    </source>
</evidence>
<dbReference type="InterPro" id="IPR002508">
    <property type="entry name" value="MurNAc-LAA_cat"/>
</dbReference>
<reference evidence="12 13" key="1">
    <citation type="submission" date="2019-07" db="EMBL/GenBank/DDBJ databases">
        <title>Whole genome shotgun sequence of Thiobacillus plumbophilus NBRC 107929.</title>
        <authorList>
            <person name="Hosoyama A."/>
            <person name="Uohara A."/>
            <person name="Ohji S."/>
            <person name="Ichikawa N."/>
        </authorList>
    </citation>
    <scope>NUCLEOTIDE SEQUENCE [LARGE SCALE GENOMIC DNA]</scope>
    <source>
        <strain evidence="12 13">NBRC 107929</strain>
    </source>
</reference>
<keyword evidence="6" id="KW-0574">Periplasm</keyword>
<sequence>MLAALLFAPILGWAANAVDAVRYWPSADYSRLTLESSRPISYKLFTLSNPERLVIDLEDVEPSPALQDLAGKIGADDPWIAGLRAGVNRPGVMRLVLDLRGEVKPNVFSLKPAGEYGNRLVLDVYPANAQLPGANSSPAEPLAEAPVRPGISAPANDSRKEEKSAGTRDKKPQFQITRLITVMIDPGHGGIDPGAHGANGTNEKDVTLAIAKRVKARIDAIPNMRAVLTRNGDYFIPLGERVDKARQINADLFVSIHADAFVNRDARGSSVFTLSEHGATSAAARWLAKNENDADLVGGVNVGVKDKNLARTLIDLSQTATNDDSRRLGRAVLTELSDINHLHRGRVEQAGFAVLKAPDIPSILVETAFISNPEEERRLTDDAYQDKMATAIVDGIQRFFATNPATIRAKLAVNS</sequence>
<dbReference type="CDD" id="cd02696">
    <property type="entry name" value="MurNAc-LAA"/>
    <property type="match status" value="1"/>
</dbReference>
<comment type="subcellular location">
    <subcellularLocation>
        <location evidence="2">Periplasm</location>
    </subcellularLocation>
</comment>
<dbReference type="SMART" id="SM00646">
    <property type="entry name" value="Ami_3"/>
    <property type="match status" value="1"/>
</dbReference>
<proteinExistence type="inferred from homology"/>
<comment type="similarity">
    <text evidence="3">Belongs to the N-acetylmuramoyl-L-alanine amidase 3 family.</text>
</comment>
<evidence type="ECO:0000256" key="7">
    <source>
        <dbReference type="ARBA" id="ARBA00022801"/>
    </source>
</evidence>
<evidence type="ECO:0000259" key="11">
    <source>
        <dbReference type="SMART" id="SM00646"/>
    </source>
</evidence>
<dbReference type="PANTHER" id="PTHR30404">
    <property type="entry name" value="N-ACETYLMURAMOYL-L-ALANINE AMIDASE"/>
    <property type="match status" value="1"/>
</dbReference>
<dbReference type="InterPro" id="IPR050695">
    <property type="entry name" value="N-acetylmuramoyl_amidase_3"/>
</dbReference>
<organism evidence="12 13">
    <name type="scientific">Sulfuriferula plumbiphila</name>
    <dbReference type="NCBI Taxonomy" id="171865"/>
    <lineage>
        <taxon>Bacteria</taxon>
        <taxon>Pseudomonadati</taxon>
        <taxon>Pseudomonadota</taxon>
        <taxon>Betaproteobacteria</taxon>
        <taxon>Nitrosomonadales</taxon>
        <taxon>Sulfuricellaceae</taxon>
        <taxon>Sulfuriferula</taxon>
    </lineage>
</organism>
<dbReference type="PANTHER" id="PTHR30404:SF0">
    <property type="entry name" value="N-ACETYLMURAMOYL-L-ALANINE AMIDASE AMIC"/>
    <property type="match status" value="1"/>
</dbReference>
<dbReference type="GO" id="GO:0008745">
    <property type="term" value="F:N-acetylmuramoyl-L-alanine amidase activity"/>
    <property type="evidence" value="ECO:0007669"/>
    <property type="project" value="UniProtKB-EC"/>
</dbReference>
<evidence type="ECO:0000256" key="9">
    <source>
        <dbReference type="ARBA" id="ARBA00074581"/>
    </source>
</evidence>
<dbReference type="EC" id="3.5.1.28" evidence="4"/>
<evidence type="ECO:0000256" key="4">
    <source>
        <dbReference type="ARBA" id="ARBA00011901"/>
    </source>
</evidence>
<evidence type="ECO:0000313" key="12">
    <source>
        <dbReference type="EMBL" id="GEP30446.1"/>
    </source>
</evidence>
<dbReference type="InterPro" id="IPR021731">
    <property type="entry name" value="AMIN_dom"/>
</dbReference>
<dbReference type="Gene3D" id="2.60.40.3500">
    <property type="match status" value="1"/>
</dbReference>
<gene>
    <name evidence="12" type="primary">amiC</name>
    <name evidence="12" type="ORF">TPL01_15840</name>
</gene>
<comment type="catalytic activity">
    <reaction evidence="1">
        <text>Hydrolyzes the link between N-acetylmuramoyl residues and L-amino acid residues in certain cell-wall glycopeptides.</text>
        <dbReference type="EC" id="3.5.1.28"/>
    </reaction>
</comment>
<dbReference type="EMBL" id="BKAD01000014">
    <property type="protein sequence ID" value="GEP30446.1"/>
    <property type="molecule type" value="Genomic_DNA"/>
</dbReference>
<keyword evidence="7" id="KW-0378">Hydrolase</keyword>
<keyword evidence="8" id="KW-0961">Cell wall biogenesis/degradation</keyword>
<accession>A0A512L7J1</accession>
<dbReference type="Gene3D" id="3.40.630.40">
    <property type="entry name" value="Zn-dependent exopeptidases"/>
    <property type="match status" value="1"/>
</dbReference>
<dbReference type="GO" id="GO:0009253">
    <property type="term" value="P:peptidoglycan catabolic process"/>
    <property type="evidence" value="ECO:0007669"/>
    <property type="project" value="InterPro"/>
</dbReference>